<proteinExistence type="predicted"/>
<accession>A0A554SG69</accession>
<dbReference type="OrthoDB" id="3571220at2"/>
<dbReference type="AlphaFoldDB" id="A0A554SG69"/>
<keyword evidence="3" id="KW-1185">Reference proteome</keyword>
<name>A0A554SG69_9ACTN</name>
<evidence type="ECO:0000313" key="2">
    <source>
        <dbReference type="EMBL" id="TSD65347.1"/>
    </source>
</evidence>
<protein>
    <submittedName>
        <fullName evidence="2">Uncharacterized protein</fullName>
    </submittedName>
</protein>
<feature type="compositionally biased region" description="Polar residues" evidence="1">
    <location>
        <begin position="170"/>
        <end position="183"/>
    </location>
</feature>
<gene>
    <name evidence="2" type="ORF">FNM00_05705</name>
</gene>
<comment type="caution">
    <text evidence="2">The sequence shown here is derived from an EMBL/GenBank/DDBJ whole genome shotgun (WGS) entry which is preliminary data.</text>
</comment>
<reference evidence="2 3" key="1">
    <citation type="submission" date="2019-07" db="EMBL/GenBank/DDBJ databases">
        <authorList>
            <person name="Zhao L.H."/>
        </authorList>
    </citation>
    <scope>NUCLEOTIDE SEQUENCE [LARGE SCALE GENOMIC DNA]</scope>
    <source>
        <strain evidence="2 3">Co35</strain>
    </source>
</reference>
<evidence type="ECO:0000256" key="1">
    <source>
        <dbReference type="SAM" id="MobiDB-lite"/>
    </source>
</evidence>
<sequence length="191" mass="20692">MGTTSGTRLVVGVWEHSPFGRFCDVMVEEATGHRTLLAPTPDTADYVSATYTFDSVDIAPVTLTVDNALWAVRHRALTLDWQVGRRRLLGALLHLVPSGLREKETWAQAIDPVARIVQPGVRTHGTAGNDRTEWYAADDVRAIVAATGTWRGASLGTLAPLRPPVSFGFSSAPRSPSLTSVTSIVRDDDTR</sequence>
<dbReference type="EMBL" id="VLNT01000003">
    <property type="protein sequence ID" value="TSD65347.1"/>
    <property type="molecule type" value="Genomic_DNA"/>
</dbReference>
<organism evidence="2 3">
    <name type="scientific">Aeromicrobium piscarium</name>
    <dbReference type="NCBI Taxonomy" id="2590901"/>
    <lineage>
        <taxon>Bacteria</taxon>
        <taxon>Bacillati</taxon>
        <taxon>Actinomycetota</taxon>
        <taxon>Actinomycetes</taxon>
        <taxon>Propionibacteriales</taxon>
        <taxon>Nocardioidaceae</taxon>
        <taxon>Aeromicrobium</taxon>
    </lineage>
</organism>
<feature type="region of interest" description="Disordered" evidence="1">
    <location>
        <begin position="170"/>
        <end position="191"/>
    </location>
</feature>
<evidence type="ECO:0000313" key="3">
    <source>
        <dbReference type="Proteomes" id="UP000316988"/>
    </source>
</evidence>
<dbReference type="Proteomes" id="UP000316988">
    <property type="component" value="Unassembled WGS sequence"/>
</dbReference>